<dbReference type="EMBL" id="JBHXKZ010000032">
    <property type="protein sequence ID" value="MFD4826720.1"/>
    <property type="molecule type" value="Genomic_DNA"/>
</dbReference>
<name>A0ABW6FBJ0_9ACTN</name>
<protein>
    <submittedName>
        <fullName evidence="1">DUF6233 domain-containing protein</fullName>
    </submittedName>
</protein>
<proteinExistence type="predicted"/>
<evidence type="ECO:0000313" key="1">
    <source>
        <dbReference type="EMBL" id="MFD4826720.1"/>
    </source>
</evidence>
<dbReference type="Proteomes" id="UP001598352">
    <property type="component" value="Unassembled WGS sequence"/>
</dbReference>
<dbReference type="Pfam" id="PF19746">
    <property type="entry name" value="DUF6233"/>
    <property type="match status" value="1"/>
</dbReference>
<organism evidence="1 2">
    <name type="scientific">Streptomyces rubiginosohelvolus</name>
    <dbReference type="NCBI Taxonomy" id="67362"/>
    <lineage>
        <taxon>Bacteria</taxon>
        <taxon>Bacillati</taxon>
        <taxon>Actinomycetota</taxon>
        <taxon>Actinomycetes</taxon>
        <taxon>Kitasatosporales</taxon>
        <taxon>Streptomycetaceae</taxon>
        <taxon>Streptomyces</taxon>
    </lineage>
</organism>
<accession>A0ABW6FBJ0</accession>
<dbReference type="RefSeq" id="WP_382776950.1">
    <property type="nucleotide sequence ID" value="NZ_JBHXKZ010000032.1"/>
</dbReference>
<keyword evidence="2" id="KW-1185">Reference proteome</keyword>
<evidence type="ECO:0000313" key="2">
    <source>
        <dbReference type="Proteomes" id="UP001598352"/>
    </source>
</evidence>
<dbReference type="InterPro" id="IPR046200">
    <property type="entry name" value="DUF6233"/>
</dbReference>
<comment type="caution">
    <text evidence="1">The sequence shown here is derived from an EMBL/GenBank/DDBJ whole genome shotgun (WGS) entry which is preliminary data.</text>
</comment>
<reference evidence="1 2" key="1">
    <citation type="submission" date="2024-09" db="EMBL/GenBank/DDBJ databases">
        <title>The Natural Products Discovery Center: Release of the First 8490 Sequenced Strains for Exploring Actinobacteria Biosynthetic Diversity.</title>
        <authorList>
            <person name="Kalkreuter E."/>
            <person name="Kautsar S.A."/>
            <person name="Yang D."/>
            <person name="Bader C.D."/>
            <person name="Teijaro C.N."/>
            <person name="Fluegel L."/>
            <person name="Davis C.M."/>
            <person name="Simpson J.R."/>
            <person name="Lauterbach L."/>
            <person name="Steele A.D."/>
            <person name="Gui C."/>
            <person name="Meng S."/>
            <person name="Li G."/>
            <person name="Viehrig K."/>
            <person name="Ye F."/>
            <person name="Su P."/>
            <person name="Kiefer A.F."/>
            <person name="Nichols A."/>
            <person name="Cepeda A.J."/>
            <person name="Yan W."/>
            <person name="Fan B."/>
            <person name="Jiang Y."/>
            <person name="Adhikari A."/>
            <person name="Zheng C.-J."/>
            <person name="Schuster L."/>
            <person name="Cowan T.M."/>
            <person name="Smanski M.J."/>
            <person name="Chevrette M.G."/>
            <person name="De Carvalho L.P.S."/>
            <person name="Shen B."/>
        </authorList>
    </citation>
    <scope>NUCLEOTIDE SEQUENCE [LARGE SCALE GENOMIC DNA]</scope>
    <source>
        <strain evidence="1 2">NPDC058428</strain>
    </source>
</reference>
<sequence length="66" mass="6999">MGRARTPNWGLAEASIGVPTTEIHRGDCWARGRSLLAVSAERARAELAGGARPCVVCGPDRVLCRP</sequence>
<gene>
    <name evidence="1" type="ORF">ACFWOQ_29515</name>
</gene>